<evidence type="ECO:0000256" key="2">
    <source>
        <dbReference type="ARBA" id="ARBA00004611"/>
    </source>
</evidence>
<protein>
    <recommendedName>
        <fullName evidence="11">Dynein regulatory complex protein 12</fullName>
    </recommendedName>
</protein>
<evidence type="ECO:0000256" key="13">
    <source>
        <dbReference type="SAM" id="MobiDB-lite"/>
    </source>
</evidence>
<keyword evidence="9" id="KW-0966">Cell projection</keyword>
<feature type="compositionally biased region" description="Basic residues" evidence="13">
    <location>
        <begin position="58"/>
        <end position="72"/>
    </location>
</feature>
<evidence type="ECO:0000256" key="8">
    <source>
        <dbReference type="ARBA" id="ARBA00023212"/>
    </source>
</evidence>
<comment type="subcellular location">
    <subcellularLocation>
        <location evidence="2">Cytoplasm</location>
        <location evidence="2">Cytoskeleton</location>
        <location evidence="2">Flagellum axoneme</location>
    </subcellularLocation>
</comment>
<evidence type="ECO:0000256" key="9">
    <source>
        <dbReference type="ARBA" id="ARBA00023273"/>
    </source>
</evidence>
<evidence type="ECO:0000256" key="12">
    <source>
        <dbReference type="SAM" id="Coils"/>
    </source>
</evidence>
<name>A0A8T1SRP7_CHESE</name>
<dbReference type="PANTHER" id="PTHR28656">
    <property type="entry name" value="COILED-COIL DOMAIN-CONTAINING PROTEIN 153"/>
    <property type="match status" value="1"/>
</dbReference>
<dbReference type="Proteomes" id="UP000765507">
    <property type="component" value="Unassembled WGS sequence"/>
</dbReference>
<comment type="subunit">
    <text evidence="3">Component of the nexin-dynein regulatory complex (N-DRC).</text>
</comment>
<comment type="caution">
    <text evidence="14">The sequence shown here is derived from an EMBL/GenBank/DDBJ whole genome shotgun (WGS) entry which is preliminary data.</text>
</comment>
<feature type="region of interest" description="Disordered" evidence="13">
    <location>
        <begin position="53"/>
        <end position="77"/>
    </location>
</feature>
<evidence type="ECO:0000256" key="7">
    <source>
        <dbReference type="ARBA" id="ARBA00023069"/>
    </source>
</evidence>
<gene>
    <name evidence="14" type="primary">CCDC153</name>
    <name evidence="14" type="ORF">G0U57_002207</name>
</gene>
<evidence type="ECO:0000256" key="4">
    <source>
        <dbReference type="ARBA" id="ARBA00022490"/>
    </source>
</evidence>
<evidence type="ECO:0000313" key="14">
    <source>
        <dbReference type="EMBL" id="KAG6931154.1"/>
    </source>
</evidence>
<evidence type="ECO:0000256" key="6">
    <source>
        <dbReference type="ARBA" id="ARBA00023054"/>
    </source>
</evidence>
<evidence type="ECO:0000256" key="3">
    <source>
        <dbReference type="ARBA" id="ARBA00011248"/>
    </source>
</evidence>
<comment type="similarity">
    <text evidence="10">Belongs to the DRC12 family.</text>
</comment>
<comment type="function">
    <text evidence="1">Component of the nexin-dynein regulatory complex (N-DRC), a key regulator of ciliary/flagellar motility which maintains the alignment and integrity of the distal axoneme and regulates microtubule sliding in motile axonemes.</text>
</comment>
<feature type="non-terminal residue" evidence="14">
    <location>
        <position position="1"/>
    </location>
</feature>
<keyword evidence="7" id="KW-0969">Cilium</keyword>
<reference evidence="14 15" key="1">
    <citation type="journal article" date="2020" name="G3 (Bethesda)">
        <title>Draft Genome of the Common Snapping Turtle, Chelydra serpentina, a Model for Phenotypic Plasticity in Reptiles.</title>
        <authorList>
            <person name="Das D."/>
            <person name="Singh S.K."/>
            <person name="Bierstedt J."/>
            <person name="Erickson A."/>
            <person name="Galli G.L.J."/>
            <person name="Crossley D.A. 2nd"/>
            <person name="Rhen T."/>
        </authorList>
    </citation>
    <scope>NUCLEOTIDE SEQUENCE [LARGE SCALE GENOMIC DNA]</scope>
    <source>
        <strain evidence="14">KW</strain>
    </source>
</reference>
<keyword evidence="5" id="KW-0282">Flagellum</keyword>
<dbReference type="AlphaFoldDB" id="A0A8T1SRP7"/>
<evidence type="ECO:0000256" key="1">
    <source>
        <dbReference type="ARBA" id="ARBA00003029"/>
    </source>
</evidence>
<sequence length="254" mass="29542">SLPGAQDLPDWIASLVHYLISNSGQHRQFCTELPLGKTAKHRCQFLFAEKTQTMAPRNRGKGKKGGKQKKKKNVAENEVEEKYRKAALEVDILKEHLALRRDVARQAKADSEGLRQRLLELERELEMSRDDKQDIYEEMIRQYQELQRQTETRIQQLETETKQLQEQLATCREEIQQARAEREQVHGEKDRTIAELQGKIDAMETEYEKILHGSLDRVLSKLAAAQGCWEKEATATHMEHKERLRDFGLNPLEI</sequence>
<dbReference type="OrthoDB" id="10264405at2759"/>
<keyword evidence="6 12" id="KW-0175">Coiled coil</keyword>
<evidence type="ECO:0000256" key="11">
    <source>
        <dbReference type="ARBA" id="ARBA00044800"/>
    </source>
</evidence>
<dbReference type="EMBL" id="JAHGAV010000126">
    <property type="protein sequence ID" value="KAG6931154.1"/>
    <property type="molecule type" value="Genomic_DNA"/>
</dbReference>
<feature type="coiled-coil region" evidence="12">
    <location>
        <begin position="104"/>
        <end position="195"/>
    </location>
</feature>
<evidence type="ECO:0000256" key="5">
    <source>
        <dbReference type="ARBA" id="ARBA00022846"/>
    </source>
</evidence>
<accession>A0A8T1SRP7</accession>
<evidence type="ECO:0000256" key="10">
    <source>
        <dbReference type="ARBA" id="ARBA00044754"/>
    </source>
</evidence>
<keyword evidence="8" id="KW-0206">Cytoskeleton</keyword>
<keyword evidence="4" id="KW-0963">Cytoplasm</keyword>
<proteinExistence type="inferred from homology"/>
<organism evidence="14 15">
    <name type="scientific">Chelydra serpentina</name>
    <name type="common">Snapping turtle</name>
    <name type="synonym">Testudo serpentina</name>
    <dbReference type="NCBI Taxonomy" id="8475"/>
    <lineage>
        <taxon>Eukaryota</taxon>
        <taxon>Metazoa</taxon>
        <taxon>Chordata</taxon>
        <taxon>Craniata</taxon>
        <taxon>Vertebrata</taxon>
        <taxon>Euteleostomi</taxon>
        <taxon>Archelosauria</taxon>
        <taxon>Testudinata</taxon>
        <taxon>Testudines</taxon>
        <taxon>Cryptodira</taxon>
        <taxon>Durocryptodira</taxon>
        <taxon>Americhelydia</taxon>
        <taxon>Chelydroidea</taxon>
        <taxon>Chelydridae</taxon>
        <taxon>Chelydra</taxon>
    </lineage>
</organism>
<dbReference type="PANTHER" id="PTHR28656:SF1">
    <property type="entry name" value="COILED-COIL DOMAIN-CONTAINING PROTEIN 153"/>
    <property type="match status" value="1"/>
</dbReference>
<keyword evidence="15" id="KW-1185">Reference proteome</keyword>
<evidence type="ECO:0000313" key="15">
    <source>
        <dbReference type="Proteomes" id="UP000765507"/>
    </source>
</evidence>
<dbReference type="InterPro" id="IPR033585">
    <property type="entry name" value="DRC12-like"/>
</dbReference>